<dbReference type="Gene3D" id="3.40.50.300">
    <property type="entry name" value="P-loop containing nucleotide triphosphate hydrolases"/>
    <property type="match status" value="1"/>
</dbReference>
<dbReference type="GO" id="GO:0016887">
    <property type="term" value="F:ATP hydrolysis activity"/>
    <property type="evidence" value="ECO:0007669"/>
    <property type="project" value="InterPro"/>
</dbReference>
<dbReference type="KEGG" id="ctai:NCTC12078_01184"/>
<dbReference type="Pfam" id="PF13304">
    <property type="entry name" value="AAA_21"/>
    <property type="match status" value="1"/>
</dbReference>
<dbReference type="InterPro" id="IPR027417">
    <property type="entry name" value="P-loop_NTPase"/>
</dbReference>
<evidence type="ECO:0000313" key="2">
    <source>
        <dbReference type="EMBL" id="VFB03190.1"/>
    </source>
</evidence>
<dbReference type="RefSeq" id="WP_130913868.1">
    <property type="nucleotide sequence ID" value="NZ_LR215974.1"/>
</dbReference>
<protein>
    <submittedName>
        <fullName evidence="2">Predicted ATPase</fullName>
    </submittedName>
</protein>
<dbReference type="InterPro" id="IPR003959">
    <property type="entry name" value="ATPase_AAA_core"/>
</dbReference>
<dbReference type="EMBL" id="LR215974">
    <property type="protein sequence ID" value="VFB03190.1"/>
    <property type="molecule type" value="Genomic_DNA"/>
</dbReference>
<dbReference type="PANTHER" id="PTHR40396:SF1">
    <property type="entry name" value="ATPASE AAA-TYPE CORE DOMAIN-CONTAINING PROTEIN"/>
    <property type="match status" value="1"/>
</dbReference>
<dbReference type="GO" id="GO:0005524">
    <property type="term" value="F:ATP binding"/>
    <property type="evidence" value="ECO:0007669"/>
    <property type="project" value="InterPro"/>
</dbReference>
<dbReference type="AlphaFoldDB" id="A0A4U8WD37"/>
<organism evidence="2 3">
    <name type="scientific">Chryseobacterium taihuense</name>
    <dbReference type="NCBI Taxonomy" id="1141221"/>
    <lineage>
        <taxon>Bacteria</taxon>
        <taxon>Pseudomonadati</taxon>
        <taxon>Bacteroidota</taxon>
        <taxon>Flavobacteriia</taxon>
        <taxon>Flavobacteriales</taxon>
        <taxon>Weeksellaceae</taxon>
        <taxon>Chryseobacterium group</taxon>
        <taxon>Chryseobacterium</taxon>
    </lineage>
</organism>
<accession>A0A4U8WD37</accession>
<name>A0A4U8WD37_9FLAO</name>
<dbReference type="PANTHER" id="PTHR40396">
    <property type="entry name" value="ATPASE-LIKE PROTEIN"/>
    <property type="match status" value="1"/>
</dbReference>
<dbReference type="Proteomes" id="UP000290013">
    <property type="component" value="Chromosome"/>
</dbReference>
<feature type="domain" description="ATPase AAA-type core" evidence="1">
    <location>
        <begin position="47"/>
        <end position="371"/>
    </location>
</feature>
<sequence length="438" mass="50808">MIINFSVRNFGSIKEKQTLSFLANKSDHLEDYYIIEPIKGLRLNKLALIYGANASGKTTVLKALDFLKDIITEPLEKKTEKLNYEPFLFDQEMPFQNCFFELEFIKNGLRYFYELELNKNCIVFERLSNYNPNKAIVFERVTDELKEIAHIKIGSKIKNKAFLKRNLEIHTLWNNTVLGGYLKSNIDNIEIDTAIDFFISQSPLAEPNHSFRNFVYDLIKDSSLDIKFLIQLLKKADFNFSNLYFKEQKIPYPNGFENILNENLTDEGKKLVESLKSKGEFHRINIEINFEHKVNGYNYILPLESESLGTQKYFDLAGLLYVILRNDRILLIDEIESSLHPDLLKYFLLTYIANSKQASQLIITTHNREILADKDLFRNDAIWFTDKNEDSATELYSLADFDSSVVRDTTNVLNTYKSGKLGGVPNLGDYYIDLDDAE</sequence>
<dbReference type="SUPFAM" id="SSF52540">
    <property type="entry name" value="P-loop containing nucleoside triphosphate hydrolases"/>
    <property type="match status" value="1"/>
</dbReference>
<evidence type="ECO:0000259" key="1">
    <source>
        <dbReference type="Pfam" id="PF13304"/>
    </source>
</evidence>
<evidence type="ECO:0000313" key="3">
    <source>
        <dbReference type="Proteomes" id="UP000290013"/>
    </source>
</evidence>
<dbReference type="CDD" id="cd00267">
    <property type="entry name" value="ABC_ATPase"/>
    <property type="match status" value="1"/>
</dbReference>
<proteinExistence type="predicted"/>
<gene>
    <name evidence="2" type="ORF">NCTC12078_01184</name>
</gene>
<reference evidence="2 3" key="1">
    <citation type="submission" date="2019-02" db="EMBL/GenBank/DDBJ databases">
        <authorList>
            <consortium name="Pathogen Informatics"/>
        </authorList>
    </citation>
    <scope>NUCLEOTIDE SEQUENCE [LARGE SCALE GENOMIC DNA]</scope>
    <source>
        <strain evidence="2 3">3012STDY6944375</strain>
    </source>
</reference>